<evidence type="ECO:0000256" key="2">
    <source>
        <dbReference type="ARBA" id="ARBA00012169"/>
    </source>
</evidence>
<dbReference type="GO" id="GO:0005524">
    <property type="term" value="F:ATP binding"/>
    <property type="evidence" value="ECO:0007669"/>
    <property type="project" value="UniProtKB-KW"/>
</dbReference>
<keyword evidence="10" id="KW-1185">Reference proteome</keyword>
<comment type="caution">
    <text evidence="9">The sequence shown here is derived from an EMBL/GenBank/DDBJ whole genome shotgun (WGS) entry which is preliminary data.</text>
</comment>
<organism evidence="9 10">
    <name type="scientific">Artemisia annua</name>
    <name type="common">Sweet wormwood</name>
    <dbReference type="NCBI Taxonomy" id="35608"/>
    <lineage>
        <taxon>Eukaryota</taxon>
        <taxon>Viridiplantae</taxon>
        <taxon>Streptophyta</taxon>
        <taxon>Embryophyta</taxon>
        <taxon>Tracheophyta</taxon>
        <taxon>Spermatophyta</taxon>
        <taxon>Magnoliopsida</taxon>
        <taxon>eudicotyledons</taxon>
        <taxon>Gunneridae</taxon>
        <taxon>Pentapetalae</taxon>
        <taxon>asterids</taxon>
        <taxon>campanulids</taxon>
        <taxon>Asterales</taxon>
        <taxon>Asteraceae</taxon>
        <taxon>Asteroideae</taxon>
        <taxon>Anthemideae</taxon>
        <taxon>Artemisiinae</taxon>
        <taxon>Artemisia</taxon>
    </lineage>
</organism>
<sequence>MDDPLQPQNNPQPPKRKFSSNVDSPGTSSTSTSKRQQTDLASVNQEDSNTKSLSSEGEERKGNSDSGSDVKRDHKKSSSSSKVLKKGNDSKENTFGSDDDQTVVKDSKHCEKLSQDKSGTDEENVPPLTVFQDLVAATLEGMTRKPHRAEMGESGAYMMYGATGAIVTVFKPMKEEAKHDYIPHAGTRIGTIAGEGYLREAAAYRLDHPIRGERGKLRVDPNGFSGVPPTCLVEIFGLEISGIGSLQKYMPNNGCCLANSLNIDAIPIDEVHKVAVLDLRFANADRHFGNILWAMHPDGLPRLIPIDHGYCWPSTFEECKFDWMRWPQSKKPFSQETAAYIDSLSAENDINLLIKSNWNMPLENRLIFRTATLVLKRQANKGENPFNIGKLMSRYGQSNPKSMMEFVFEAVRGALPPEPTEEEFMKKVIEQLDYFKI</sequence>
<keyword evidence="5 9" id="KW-0418">Kinase</keyword>
<dbReference type="AlphaFoldDB" id="A0A2U1ML71"/>
<feature type="domain" description="PI3K/PI4K catalytic" evidence="8">
    <location>
        <begin position="168"/>
        <end position="370"/>
    </location>
</feature>
<dbReference type="PANTHER" id="PTHR45800">
    <property type="entry name" value="PHOSPHATIDYLINOSITOL 4-KINASE GAMMA"/>
    <property type="match status" value="1"/>
</dbReference>
<dbReference type="InterPro" id="IPR044571">
    <property type="entry name" value="P4KG1-8"/>
</dbReference>
<feature type="compositionally biased region" description="Basic and acidic residues" evidence="7">
    <location>
        <begin position="57"/>
        <end position="72"/>
    </location>
</feature>
<reference evidence="9 10" key="1">
    <citation type="journal article" date="2018" name="Mol. Plant">
        <title>The genome of Artemisia annua provides insight into the evolution of Asteraceae family and artemisinin biosynthesis.</title>
        <authorList>
            <person name="Shen Q."/>
            <person name="Zhang L."/>
            <person name="Liao Z."/>
            <person name="Wang S."/>
            <person name="Yan T."/>
            <person name="Shi P."/>
            <person name="Liu M."/>
            <person name="Fu X."/>
            <person name="Pan Q."/>
            <person name="Wang Y."/>
            <person name="Lv Z."/>
            <person name="Lu X."/>
            <person name="Zhang F."/>
            <person name="Jiang W."/>
            <person name="Ma Y."/>
            <person name="Chen M."/>
            <person name="Hao X."/>
            <person name="Li L."/>
            <person name="Tang Y."/>
            <person name="Lv G."/>
            <person name="Zhou Y."/>
            <person name="Sun X."/>
            <person name="Brodelius P.E."/>
            <person name="Rose J.K.C."/>
            <person name="Tang K."/>
        </authorList>
    </citation>
    <scope>NUCLEOTIDE SEQUENCE [LARGE SCALE GENOMIC DNA]</scope>
    <source>
        <strain evidence="10">cv. Huhao1</strain>
        <tissue evidence="9">Leaf</tissue>
    </source>
</reference>
<protein>
    <recommendedName>
        <fullName evidence="2">1-phosphatidylinositol 4-kinase</fullName>
        <ecNumber evidence="2">2.7.1.67</ecNumber>
    </recommendedName>
</protein>
<evidence type="ECO:0000256" key="1">
    <source>
        <dbReference type="ARBA" id="ARBA00008941"/>
    </source>
</evidence>
<keyword evidence="6" id="KW-0067">ATP-binding</keyword>
<dbReference type="EC" id="2.7.1.67" evidence="2"/>
<evidence type="ECO:0000256" key="7">
    <source>
        <dbReference type="SAM" id="MobiDB-lite"/>
    </source>
</evidence>
<dbReference type="InterPro" id="IPR000403">
    <property type="entry name" value="PI3/4_kinase_cat_dom"/>
</dbReference>
<evidence type="ECO:0000256" key="3">
    <source>
        <dbReference type="ARBA" id="ARBA00022679"/>
    </source>
</evidence>
<comment type="similarity">
    <text evidence="1">Belongs to the PI3/PI4-kinase family. Type II PI4K subfamily.</text>
</comment>
<evidence type="ECO:0000313" key="10">
    <source>
        <dbReference type="Proteomes" id="UP000245207"/>
    </source>
</evidence>
<evidence type="ECO:0000256" key="6">
    <source>
        <dbReference type="ARBA" id="ARBA00022840"/>
    </source>
</evidence>
<dbReference type="PANTHER" id="PTHR45800:SF4">
    <property type="entry name" value="PHOSPHATIDYLINOSITOL 4-KINASE GAMMA 3"/>
    <property type="match status" value="1"/>
</dbReference>
<feature type="region of interest" description="Disordered" evidence="7">
    <location>
        <begin position="1"/>
        <end position="104"/>
    </location>
</feature>
<dbReference type="Proteomes" id="UP000245207">
    <property type="component" value="Unassembled WGS sequence"/>
</dbReference>
<feature type="compositionally biased region" description="Polar residues" evidence="7">
    <location>
        <begin position="34"/>
        <end position="55"/>
    </location>
</feature>
<dbReference type="GO" id="GO:0004430">
    <property type="term" value="F:1-phosphatidylinositol 4-kinase activity"/>
    <property type="evidence" value="ECO:0007669"/>
    <property type="project" value="UniProtKB-EC"/>
</dbReference>
<accession>A0A2U1ML71</accession>
<evidence type="ECO:0000256" key="4">
    <source>
        <dbReference type="ARBA" id="ARBA00022741"/>
    </source>
</evidence>
<evidence type="ECO:0000256" key="5">
    <source>
        <dbReference type="ARBA" id="ARBA00022777"/>
    </source>
</evidence>
<evidence type="ECO:0000259" key="8">
    <source>
        <dbReference type="Pfam" id="PF00454"/>
    </source>
</evidence>
<dbReference type="OrthoDB" id="5839at2759"/>
<keyword evidence="4" id="KW-0547">Nucleotide-binding</keyword>
<gene>
    <name evidence="9" type="ORF">CTI12_AA370450</name>
</gene>
<dbReference type="EMBL" id="PKPP01004979">
    <property type="protein sequence ID" value="PWA61964.1"/>
    <property type="molecule type" value="Genomic_DNA"/>
</dbReference>
<name>A0A2U1ML71_ARTAN</name>
<dbReference type="Pfam" id="PF00454">
    <property type="entry name" value="PI3_PI4_kinase"/>
    <property type="match status" value="1"/>
</dbReference>
<evidence type="ECO:0000313" key="9">
    <source>
        <dbReference type="EMBL" id="PWA61964.1"/>
    </source>
</evidence>
<keyword evidence="3" id="KW-0808">Transferase</keyword>
<proteinExistence type="inferred from homology"/>
<dbReference type="STRING" id="35608.A0A2U1ML71"/>